<gene>
    <name evidence="5" type="ORF">KC01_LOCUS35339</name>
</gene>
<dbReference type="InterPro" id="IPR029495">
    <property type="entry name" value="NACHT-assoc"/>
</dbReference>
<organism evidence="5 6">
    <name type="scientific">Knipowitschia caucasica</name>
    <name type="common">Caucasian dwarf goby</name>
    <name type="synonym">Pomatoschistus caucasicus</name>
    <dbReference type="NCBI Taxonomy" id="637954"/>
    <lineage>
        <taxon>Eukaryota</taxon>
        <taxon>Metazoa</taxon>
        <taxon>Chordata</taxon>
        <taxon>Craniata</taxon>
        <taxon>Vertebrata</taxon>
        <taxon>Euteleostomi</taxon>
        <taxon>Actinopterygii</taxon>
        <taxon>Neopterygii</taxon>
        <taxon>Teleostei</taxon>
        <taxon>Neoteleostei</taxon>
        <taxon>Acanthomorphata</taxon>
        <taxon>Gobiaria</taxon>
        <taxon>Gobiiformes</taxon>
        <taxon>Gobioidei</taxon>
        <taxon>Gobiidae</taxon>
        <taxon>Gobiinae</taxon>
        <taxon>Knipowitschia</taxon>
    </lineage>
</organism>
<dbReference type="Pfam" id="PF14484">
    <property type="entry name" value="FISNA"/>
    <property type="match status" value="1"/>
</dbReference>
<evidence type="ECO:0000259" key="4">
    <source>
        <dbReference type="SMART" id="SM01288"/>
    </source>
</evidence>
<dbReference type="PANTHER" id="PTHR24106">
    <property type="entry name" value="NACHT, LRR AND CARD DOMAINS-CONTAINING"/>
    <property type="match status" value="1"/>
</dbReference>
<feature type="region of interest" description="Disordered" evidence="3">
    <location>
        <begin position="1"/>
        <end position="20"/>
    </location>
</feature>
<keyword evidence="1" id="KW-0433">Leucine-rich repeat</keyword>
<proteinExistence type="predicted"/>
<keyword evidence="2" id="KW-0677">Repeat</keyword>
<reference evidence="5 6" key="1">
    <citation type="submission" date="2024-04" db="EMBL/GenBank/DDBJ databases">
        <authorList>
            <person name="Waldvogel A.-M."/>
            <person name="Schoenle A."/>
        </authorList>
    </citation>
    <scope>NUCLEOTIDE SEQUENCE [LARGE SCALE GENOMIC DNA]</scope>
</reference>
<evidence type="ECO:0000313" key="6">
    <source>
        <dbReference type="Proteomes" id="UP001497482"/>
    </source>
</evidence>
<name>A0AAV2M513_KNICA</name>
<keyword evidence="6" id="KW-1185">Reference proteome</keyword>
<feature type="domain" description="FISNA" evidence="4">
    <location>
        <begin position="47"/>
        <end position="120"/>
    </location>
</feature>
<evidence type="ECO:0000256" key="3">
    <source>
        <dbReference type="SAM" id="MobiDB-lite"/>
    </source>
</evidence>
<dbReference type="SMART" id="SM01288">
    <property type="entry name" value="FISNA"/>
    <property type="match status" value="1"/>
</dbReference>
<sequence length="140" mass="15267">MAQEGTRTGPTAHLATTAPKAQRCPNMVAVAQNLDPDGVSSGRSQRKLKVELQQKFECVFEGIAKAGTPTLLKQIYIELYITEGGSSEVNQEHERSREYNEAPEMSPGLLRVTKLNLSQTPRTLCAADSPKTRLQSPVGD</sequence>
<evidence type="ECO:0000256" key="1">
    <source>
        <dbReference type="ARBA" id="ARBA00022614"/>
    </source>
</evidence>
<feature type="compositionally biased region" description="Basic and acidic residues" evidence="3">
    <location>
        <begin position="90"/>
        <end position="100"/>
    </location>
</feature>
<accession>A0AAV2M513</accession>
<protein>
    <recommendedName>
        <fullName evidence="4">FISNA domain-containing protein</fullName>
    </recommendedName>
</protein>
<dbReference type="AlphaFoldDB" id="A0AAV2M513"/>
<dbReference type="EMBL" id="OZ035828">
    <property type="protein sequence ID" value="CAL1608399.1"/>
    <property type="molecule type" value="Genomic_DNA"/>
</dbReference>
<dbReference type="Proteomes" id="UP001497482">
    <property type="component" value="Chromosome 6"/>
</dbReference>
<feature type="region of interest" description="Disordered" evidence="3">
    <location>
        <begin position="86"/>
        <end position="105"/>
    </location>
</feature>
<evidence type="ECO:0000256" key="2">
    <source>
        <dbReference type="ARBA" id="ARBA00022737"/>
    </source>
</evidence>
<evidence type="ECO:0000313" key="5">
    <source>
        <dbReference type="EMBL" id="CAL1608399.1"/>
    </source>
</evidence>
<dbReference type="InterPro" id="IPR051261">
    <property type="entry name" value="NLR"/>
</dbReference>